<dbReference type="Proteomes" id="UP000703822">
    <property type="component" value="Unassembled WGS sequence"/>
</dbReference>
<protein>
    <recommendedName>
        <fullName evidence="3">Integrase</fullName>
    </recommendedName>
</protein>
<comment type="caution">
    <text evidence="1">The sequence shown here is derived from an EMBL/GenBank/DDBJ whole genome shotgun (WGS) entry which is preliminary data.</text>
</comment>
<evidence type="ECO:0000313" key="1">
    <source>
        <dbReference type="EMBL" id="MBS6098584.1"/>
    </source>
</evidence>
<reference evidence="1" key="1">
    <citation type="submission" date="2021-05" db="EMBL/GenBank/DDBJ databases">
        <title>Infant gut strain persistence is associated with maternal origin, phylogeny, and functional potential including surface adhesion and iron acquisition.</title>
        <authorList>
            <person name="Lou Y.C."/>
        </authorList>
    </citation>
    <scope>NUCLEOTIDE SEQUENCE</scope>
    <source>
        <strain evidence="1">L3_122_031G1_dasL3_122_031G1_maxbin2.maxbin.025s ta_sub</strain>
    </source>
</reference>
<feature type="non-terminal residue" evidence="1">
    <location>
        <position position="146"/>
    </location>
</feature>
<accession>A0A943QYR4</accession>
<gene>
    <name evidence="1" type="ORF">KH901_09160</name>
</gene>
<organism evidence="1 2">
    <name type="scientific">Streptococcus vestibularis</name>
    <dbReference type="NCBI Taxonomy" id="1343"/>
    <lineage>
        <taxon>Bacteria</taxon>
        <taxon>Bacillati</taxon>
        <taxon>Bacillota</taxon>
        <taxon>Bacilli</taxon>
        <taxon>Lactobacillales</taxon>
        <taxon>Streptococcaceae</taxon>
        <taxon>Streptococcus</taxon>
    </lineage>
</organism>
<evidence type="ECO:0000313" key="2">
    <source>
        <dbReference type="Proteomes" id="UP000703822"/>
    </source>
</evidence>
<dbReference type="AlphaFoldDB" id="A0A943QYR4"/>
<name>A0A943QYR4_STRVE</name>
<sequence>MPKGRPMRRKNGTGSVVKLSGRRRCPYEVRINTRLDERNYPVYDVLGRFSDRDEAAAALLDYTANPYDIKIDKYTFEDIYNLWYDWKYVKGAKKYSKSSISCTTAAYKKCAVLHDRIFKELRTPDMQIILDNYDLSHAYMEHIQNL</sequence>
<evidence type="ECO:0008006" key="3">
    <source>
        <dbReference type="Google" id="ProtNLM"/>
    </source>
</evidence>
<proteinExistence type="predicted"/>
<dbReference type="EMBL" id="JAHAGS010000311">
    <property type="protein sequence ID" value="MBS6098584.1"/>
    <property type="molecule type" value="Genomic_DNA"/>
</dbReference>